<name>A0A921TG81_9RHOB</name>
<dbReference type="Proteomes" id="UP000698242">
    <property type="component" value="Unassembled WGS sequence"/>
</dbReference>
<dbReference type="GO" id="GO:0004828">
    <property type="term" value="F:serine-tRNA ligase activity"/>
    <property type="evidence" value="ECO:0007669"/>
    <property type="project" value="UniProtKB-EC"/>
</dbReference>
<reference evidence="2" key="1">
    <citation type="submission" date="2013-03" db="EMBL/GenBank/DDBJ databases">
        <title>Genome Sequence of the Profundibacterium mesophilum strain KAUST100406-0324T from Red Sea, a novel genus in the family Rhodobacteraceae.</title>
        <authorList>
            <person name="Essack M."/>
            <person name="Alam I."/>
            <person name="Lafi F."/>
            <person name="Alawi W."/>
            <person name="Kamanu F."/>
            <person name="Al-Suwailem A."/>
            <person name="Lee O.O."/>
            <person name="Xu Y."/>
            <person name="Bajic V."/>
            <person name="Qian P.-Y."/>
            <person name="Archer J."/>
        </authorList>
    </citation>
    <scope>NUCLEOTIDE SEQUENCE</scope>
    <source>
        <strain evidence="2">KAUST100406-0324</strain>
    </source>
</reference>
<keyword evidence="1" id="KW-0812">Transmembrane</keyword>
<gene>
    <name evidence="2" type="ORF">PMES_00505</name>
</gene>
<comment type="caution">
    <text evidence="2">The sequence shown here is derived from an EMBL/GenBank/DDBJ whole genome shotgun (WGS) entry which is preliminary data.</text>
</comment>
<dbReference type="EMBL" id="APKE01000007">
    <property type="protein sequence ID" value="KAF0677189.1"/>
    <property type="molecule type" value="Genomic_DNA"/>
</dbReference>
<dbReference type="OrthoDB" id="9790409at2"/>
<organism evidence="2 3">
    <name type="scientific">Profundibacterium mesophilum KAUST100406-0324</name>
    <dbReference type="NCBI Taxonomy" id="1037889"/>
    <lineage>
        <taxon>Bacteria</taxon>
        <taxon>Pseudomonadati</taxon>
        <taxon>Pseudomonadota</taxon>
        <taxon>Alphaproteobacteria</taxon>
        <taxon>Rhodobacterales</taxon>
        <taxon>Roseobacteraceae</taxon>
        <taxon>Profundibacterium</taxon>
    </lineage>
</organism>
<keyword evidence="2" id="KW-0436">Ligase</keyword>
<dbReference type="AlphaFoldDB" id="A0A921TG81"/>
<feature type="transmembrane region" description="Helical" evidence="1">
    <location>
        <begin position="41"/>
        <end position="60"/>
    </location>
</feature>
<accession>A0A921TG81</accession>
<evidence type="ECO:0000313" key="3">
    <source>
        <dbReference type="Proteomes" id="UP000698242"/>
    </source>
</evidence>
<dbReference type="Pfam" id="PF20398">
    <property type="entry name" value="DUF6691"/>
    <property type="match status" value="1"/>
</dbReference>
<sequence length="147" mass="15365">MKQLFALLCGLIFGFGLIISGMSDPAKVLNFLDVFGSWDPSLAFVIGGAVAVSAPGLAWVTRSRRAPFFGDTFHLPTRTDLDPNLLTGAAIFGIGWGLGGFCPGPALTALPIAASGTLVFVPFMLGGMYLARHTPDLALLGKKGLIQ</sequence>
<proteinExistence type="predicted"/>
<dbReference type="RefSeq" id="WP_159963954.1">
    <property type="nucleotide sequence ID" value="NZ_APKE01000007.1"/>
</dbReference>
<feature type="transmembrane region" description="Helical" evidence="1">
    <location>
        <begin position="81"/>
        <end position="101"/>
    </location>
</feature>
<evidence type="ECO:0000313" key="2">
    <source>
        <dbReference type="EMBL" id="KAF0677189.1"/>
    </source>
</evidence>
<evidence type="ECO:0000256" key="1">
    <source>
        <dbReference type="SAM" id="Phobius"/>
    </source>
</evidence>
<keyword evidence="1" id="KW-0472">Membrane</keyword>
<dbReference type="InterPro" id="IPR046513">
    <property type="entry name" value="DUF6691"/>
</dbReference>
<feature type="transmembrane region" description="Helical" evidence="1">
    <location>
        <begin position="107"/>
        <end position="131"/>
    </location>
</feature>
<dbReference type="EC" id="6.1.1.11" evidence="2"/>
<keyword evidence="1" id="KW-1133">Transmembrane helix</keyword>
<protein>
    <submittedName>
        <fullName evidence="2">Seryl-tRNA synthetase</fullName>
        <ecNumber evidence="2">6.1.1.11</ecNumber>
    </submittedName>
</protein>
<keyword evidence="3" id="KW-1185">Reference proteome</keyword>